<reference evidence="1" key="1">
    <citation type="journal article" date="2020" name="Fungal Divers.">
        <title>Resolving the Mortierellaceae phylogeny through synthesis of multi-gene phylogenetics and phylogenomics.</title>
        <authorList>
            <person name="Vandepol N."/>
            <person name="Liber J."/>
            <person name="Desiro A."/>
            <person name="Na H."/>
            <person name="Kennedy M."/>
            <person name="Barry K."/>
            <person name="Grigoriev I.V."/>
            <person name="Miller A.N."/>
            <person name="O'Donnell K."/>
            <person name="Stajich J.E."/>
            <person name="Bonito G."/>
        </authorList>
    </citation>
    <scope>NUCLEOTIDE SEQUENCE</scope>
    <source>
        <strain evidence="1">KOD1015</strain>
    </source>
</reference>
<evidence type="ECO:0000313" key="2">
    <source>
        <dbReference type="Proteomes" id="UP000780801"/>
    </source>
</evidence>
<protein>
    <submittedName>
        <fullName evidence="1">Uncharacterized protein</fullName>
    </submittedName>
</protein>
<name>A0A9P6KHL5_9FUNG</name>
<proteinExistence type="predicted"/>
<dbReference type="Gene3D" id="3.40.630.30">
    <property type="match status" value="1"/>
</dbReference>
<sequence length="515" mass="58130">MRDNLGYDGRGQSFQEGPELWHNFAAFTWLVLGSAPKEDEDPGVNVHAKAGAKRLLRGNSRVMSEYDYALVENTLAKPGQNPIVACASLQKTSGYYGKTHLQYGKLELIGTLPDFRGRSLVSRLIFEMLHPASEARGDLIQMIPGVPYFYRRFGYEYALKHQTENKCRDISQLIPKLEEGAEEPVYLRIPTLDDVPYLMEMSTPERRHIEEGTGTFYDQDYWQFTVHDMFETAECEQDIGRVTGIIVDSETNQDIGIVMAMLFGPAIHLKLFALERGRSYRDVLSPVLRQLLELIEAPLPEELIKQFEELQVAKDEGVLGMTEAEKSKTEKVTELIHCLPPGHPAFQLLAKSFQDGPENGRLFTRINSYPKFLLKVAPTLEDRLANSGLAGITATWHIDFYHKSVGCTGSGLEVVFEKGRIILARDWVPPTTEAKVHAARARIAQAKEEGRPDEKPLVFTASFAPLTFTRLVVGDLSIDEMLHLYTDCVVDGVDAKLMLQVLFPKQVSDFDIFWW</sequence>
<dbReference type="OrthoDB" id="2321175at2759"/>
<dbReference type="InterPro" id="IPR016181">
    <property type="entry name" value="Acyl_CoA_acyltransferase"/>
</dbReference>
<accession>A0A9P6KHL5</accession>
<dbReference type="EMBL" id="JAABOA010000302">
    <property type="protein sequence ID" value="KAF9584905.1"/>
    <property type="molecule type" value="Genomic_DNA"/>
</dbReference>
<dbReference type="AlphaFoldDB" id="A0A9P6KHL5"/>
<dbReference type="Pfam" id="PF13527">
    <property type="entry name" value="Acetyltransf_9"/>
    <property type="match status" value="1"/>
</dbReference>
<organism evidence="1 2">
    <name type="scientific">Lunasporangiospora selenospora</name>
    <dbReference type="NCBI Taxonomy" id="979761"/>
    <lineage>
        <taxon>Eukaryota</taxon>
        <taxon>Fungi</taxon>
        <taxon>Fungi incertae sedis</taxon>
        <taxon>Mucoromycota</taxon>
        <taxon>Mortierellomycotina</taxon>
        <taxon>Mortierellomycetes</taxon>
        <taxon>Mortierellales</taxon>
        <taxon>Mortierellaceae</taxon>
        <taxon>Lunasporangiospora</taxon>
    </lineage>
</organism>
<evidence type="ECO:0000313" key="1">
    <source>
        <dbReference type="EMBL" id="KAF9584905.1"/>
    </source>
</evidence>
<dbReference type="SUPFAM" id="SSF55729">
    <property type="entry name" value="Acyl-CoA N-acyltransferases (Nat)"/>
    <property type="match status" value="1"/>
</dbReference>
<comment type="caution">
    <text evidence="1">The sequence shown here is derived from an EMBL/GenBank/DDBJ whole genome shotgun (WGS) entry which is preliminary data.</text>
</comment>
<keyword evidence="2" id="KW-1185">Reference proteome</keyword>
<gene>
    <name evidence="1" type="ORF">BGW38_004748</name>
</gene>
<dbReference type="Proteomes" id="UP000780801">
    <property type="component" value="Unassembled WGS sequence"/>
</dbReference>